<evidence type="ECO:0000313" key="2">
    <source>
        <dbReference type="Proteomes" id="UP000228900"/>
    </source>
</evidence>
<evidence type="ECO:0000313" key="1">
    <source>
        <dbReference type="EMBL" id="PIT94431.1"/>
    </source>
</evidence>
<gene>
    <name evidence="1" type="ORF">COT98_03820</name>
</gene>
<organism evidence="1 2">
    <name type="scientific">Candidatus Falkowbacteria bacterium CG10_big_fil_rev_8_21_14_0_10_39_9</name>
    <dbReference type="NCBI Taxonomy" id="1974566"/>
    <lineage>
        <taxon>Bacteria</taxon>
        <taxon>Candidatus Falkowiibacteriota</taxon>
    </lineage>
</organism>
<reference evidence="2" key="1">
    <citation type="submission" date="2017-09" db="EMBL/GenBank/DDBJ databases">
        <title>Depth-based differentiation of microbial function through sediment-hosted aquifers and enrichment of novel symbionts in the deep terrestrial subsurface.</title>
        <authorList>
            <person name="Probst A.J."/>
            <person name="Ladd B."/>
            <person name="Jarett J.K."/>
            <person name="Geller-Mcgrath D.E."/>
            <person name="Sieber C.M.K."/>
            <person name="Emerson J.B."/>
            <person name="Anantharaman K."/>
            <person name="Thomas B.C."/>
            <person name="Malmstrom R."/>
            <person name="Stieglmeier M."/>
            <person name="Klingl A."/>
            <person name="Woyke T."/>
            <person name="Ryan C.M."/>
            <person name="Banfield J.F."/>
        </authorList>
    </citation>
    <scope>NUCLEOTIDE SEQUENCE [LARGE SCALE GENOMIC DNA]</scope>
</reference>
<dbReference type="Proteomes" id="UP000228900">
    <property type="component" value="Unassembled WGS sequence"/>
</dbReference>
<dbReference type="EMBL" id="PFAQ01000052">
    <property type="protein sequence ID" value="PIT94431.1"/>
    <property type="molecule type" value="Genomic_DNA"/>
</dbReference>
<dbReference type="AlphaFoldDB" id="A0A2M6WNN9"/>
<comment type="caution">
    <text evidence="1">The sequence shown here is derived from an EMBL/GenBank/DDBJ whole genome shotgun (WGS) entry which is preliminary data.</text>
</comment>
<protein>
    <submittedName>
        <fullName evidence="1">Uncharacterized protein</fullName>
    </submittedName>
</protein>
<proteinExistence type="predicted"/>
<accession>A0A2M6WNN9</accession>
<sequence length="84" mass="9919">MIFSKSIGFQKNLFFGNKNNIAHHKYINLINYTNEAKKLLTMTRSELFLTEVIQKLKEVINFIENLRDAHLTAFEEEKTLLTEK</sequence>
<name>A0A2M6WNN9_9BACT</name>